<gene>
    <name evidence="2" type="ORF">FIBRA_05612</name>
</gene>
<dbReference type="GO" id="GO:0003688">
    <property type="term" value="F:DNA replication origin binding"/>
    <property type="evidence" value="ECO:0007669"/>
    <property type="project" value="TreeGrafter"/>
</dbReference>
<sequence length="481" mass="53078">MESSTSKKAREEQRQAEIRKQISLLQAQLDDPADVSPVKSGSVMSPKRKRSNSNVQVPATPSPKRKRTQHPSSESKRQEMPRIQAPKFNATPKDHRSGRIPERAIQVVKPAPSTVIQKLASVHANHTTHTDSVPVTRSSAFADPPVRLAHLGHDSTTPDMQARDDRLALVEELEMGPVDHKAPFDDPRFERLEPNSGIRLSSRSLSHEDFQDYLRGRYYLSPSKLYSVVRLLPNKQGYDVPVSGDWLTIAVVAERGQIKHSQAPVGLGREDKVLEEDEEDSIDQITLHTNDATKAGPSGHARPKKPRKEEAPKPSGKKYVNMKVVDFGCRSRSSASGERATIRGDALLSLLLFESDSYDVVTKENGKKEKIYKGGSRGAFEKMSMLKEGAVVAFLNPRILKPFQRSADAPHPQDNVLAITPESVNSIAVIGHSLDLGMCKASATGTYNMLSRERERAELSSPQGLSRSISPLNLIDPNGIH</sequence>
<feature type="compositionally biased region" description="Polar residues" evidence="1">
    <location>
        <begin position="283"/>
        <end position="292"/>
    </location>
</feature>
<feature type="compositionally biased region" description="Basic and acidic residues" evidence="1">
    <location>
        <begin position="8"/>
        <end position="20"/>
    </location>
</feature>
<dbReference type="PANTHER" id="PTHR13454">
    <property type="entry name" value="PROTEIN MCM10 HOMOLOG"/>
    <property type="match status" value="1"/>
</dbReference>
<feature type="region of interest" description="Disordered" evidence="1">
    <location>
        <begin position="269"/>
        <end position="317"/>
    </location>
</feature>
<proteinExistence type="predicted"/>
<evidence type="ECO:0000313" key="3">
    <source>
        <dbReference type="Proteomes" id="UP000006352"/>
    </source>
</evidence>
<organism evidence="2 3">
    <name type="scientific">Fibroporia radiculosa</name>
    <dbReference type="NCBI Taxonomy" id="599839"/>
    <lineage>
        <taxon>Eukaryota</taxon>
        <taxon>Fungi</taxon>
        <taxon>Dikarya</taxon>
        <taxon>Basidiomycota</taxon>
        <taxon>Agaricomycotina</taxon>
        <taxon>Agaricomycetes</taxon>
        <taxon>Polyporales</taxon>
        <taxon>Fibroporiaceae</taxon>
        <taxon>Fibroporia</taxon>
    </lineage>
</organism>
<dbReference type="AlphaFoldDB" id="J4H3M0"/>
<protein>
    <submittedName>
        <fullName evidence="2">Uncharacterized protein</fullName>
    </submittedName>
</protein>
<evidence type="ECO:0000313" key="2">
    <source>
        <dbReference type="EMBL" id="CCM03479.1"/>
    </source>
</evidence>
<dbReference type="InParanoid" id="J4H3M0"/>
<keyword evidence="3" id="KW-1185">Reference proteome</keyword>
<feature type="compositionally biased region" description="Acidic residues" evidence="1">
    <location>
        <begin position="273"/>
        <end position="282"/>
    </location>
</feature>
<dbReference type="HOGENOM" id="CLU_567451_0_0_1"/>
<dbReference type="GO" id="GO:0006270">
    <property type="term" value="P:DNA replication initiation"/>
    <property type="evidence" value="ECO:0007669"/>
    <property type="project" value="InterPro"/>
</dbReference>
<dbReference type="OrthoDB" id="202825at2759"/>
<accession>J4H3M0</accession>
<dbReference type="Proteomes" id="UP000006352">
    <property type="component" value="Unassembled WGS sequence"/>
</dbReference>
<dbReference type="InterPro" id="IPR012340">
    <property type="entry name" value="NA-bd_OB-fold"/>
</dbReference>
<dbReference type="RefSeq" id="XP_012182762.1">
    <property type="nucleotide sequence ID" value="XM_012327372.1"/>
</dbReference>
<dbReference type="PANTHER" id="PTHR13454:SF11">
    <property type="entry name" value="PROTEIN MCM10 HOMOLOG"/>
    <property type="match status" value="1"/>
</dbReference>
<dbReference type="STRING" id="599839.J4H3M0"/>
<dbReference type="GeneID" id="24098390"/>
<evidence type="ECO:0000256" key="1">
    <source>
        <dbReference type="SAM" id="MobiDB-lite"/>
    </source>
</evidence>
<name>J4H3M0_9APHY</name>
<dbReference type="GO" id="GO:0043596">
    <property type="term" value="C:nuclear replication fork"/>
    <property type="evidence" value="ECO:0007669"/>
    <property type="project" value="TreeGrafter"/>
</dbReference>
<dbReference type="GO" id="GO:0003697">
    <property type="term" value="F:single-stranded DNA binding"/>
    <property type="evidence" value="ECO:0007669"/>
    <property type="project" value="InterPro"/>
</dbReference>
<reference evidence="2 3" key="1">
    <citation type="journal article" date="2012" name="Appl. Environ. Microbiol.">
        <title>Short-read sequencing for genomic analysis of the brown rot fungus Fibroporia radiculosa.</title>
        <authorList>
            <person name="Tang J.D."/>
            <person name="Perkins A.D."/>
            <person name="Sonstegard T.S."/>
            <person name="Schroeder S.G."/>
            <person name="Burgess S.C."/>
            <person name="Diehl S.V."/>
        </authorList>
    </citation>
    <scope>NUCLEOTIDE SEQUENCE [LARGE SCALE GENOMIC DNA]</scope>
    <source>
        <strain evidence="2 3">TFFH 294</strain>
    </source>
</reference>
<dbReference type="InterPro" id="IPR040184">
    <property type="entry name" value="Mcm10"/>
</dbReference>
<dbReference type="Gene3D" id="2.40.50.140">
    <property type="entry name" value="Nucleic acid-binding proteins"/>
    <property type="match status" value="1"/>
</dbReference>
<dbReference type="EMBL" id="HE797114">
    <property type="protein sequence ID" value="CCM03479.1"/>
    <property type="molecule type" value="Genomic_DNA"/>
</dbReference>
<feature type="region of interest" description="Disordered" evidence="1">
    <location>
        <begin position="1"/>
        <end position="97"/>
    </location>
</feature>